<keyword evidence="6" id="KW-0479">Metal-binding</keyword>
<dbReference type="InterPro" id="IPR046349">
    <property type="entry name" value="C1-like_sf"/>
</dbReference>
<protein>
    <recommendedName>
        <fullName evidence="2">non-specific serine/threonine protein kinase</fullName>
        <ecNumber evidence="2">2.7.11.1</ecNumber>
    </recommendedName>
</protein>
<reference evidence="18" key="3">
    <citation type="submission" date="2025-09" db="UniProtKB">
        <authorList>
            <consortium name="Ensembl"/>
        </authorList>
    </citation>
    <scope>IDENTIFICATION</scope>
</reference>
<accession>A0AAY4BBW4</accession>
<dbReference type="PANTHER" id="PTHR44329:SF240">
    <property type="entry name" value="SERINE_THREONINE-PROTEIN KINASE B-RAF"/>
    <property type="match status" value="1"/>
</dbReference>
<feature type="binding site" evidence="13">
    <location>
        <position position="471"/>
    </location>
    <ligand>
        <name>ATP</name>
        <dbReference type="ChEBI" id="CHEBI:30616"/>
    </ligand>
</feature>
<dbReference type="GO" id="GO:0004709">
    <property type="term" value="F:MAP kinase kinase kinase activity"/>
    <property type="evidence" value="ECO:0007669"/>
    <property type="project" value="TreeGrafter"/>
</dbReference>
<name>A0AAY4BBW4_9TELE</name>
<dbReference type="PRINTS" id="PR00008">
    <property type="entry name" value="DAGPEDOMAIN"/>
</dbReference>
<reference evidence="18 19" key="1">
    <citation type="submission" date="2020-06" db="EMBL/GenBank/DDBJ databases">
        <authorList>
            <consortium name="Wellcome Sanger Institute Data Sharing"/>
        </authorList>
    </citation>
    <scope>NUCLEOTIDE SEQUENCE [LARGE SCALE GENOMIC DNA]</scope>
</reference>
<evidence type="ECO:0000256" key="6">
    <source>
        <dbReference type="ARBA" id="ARBA00022723"/>
    </source>
</evidence>
<dbReference type="GO" id="GO:0005739">
    <property type="term" value="C:mitochondrion"/>
    <property type="evidence" value="ECO:0007669"/>
    <property type="project" value="TreeGrafter"/>
</dbReference>
<evidence type="ECO:0000256" key="1">
    <source>
        <dbReference type="ARBA" id="ARBA00010507"/>
    </source>
</evidence>
<evidence type="ECO:0000259" key="17">
    <source>
        <dbReference type="PROSITE" id="PS50898"/>
    </source>
</evidence>
<evidence type="ECO:0000256" key="13">
    <source>
        <dbReference type="PROSITE-ProRule" id="PRU10141"/>
    </source>
</evidence>
<dbReference type="Gene3D" id="1.10.510.10">
    <property type="entry name" value="Transferase(Phosphotransferase) domain 1"/>
    <property type="match status" value="1"/>
</dbReference>
<dbReference type="GO" id="GO:0005829">
    <property type="term" value="C:cytosol"/>
    <property type="evidence" value="ECO:0007669"/>
    <property type="project" value="TreeGrafter"/>
</dbReference>
<dbReference type="Gene3D" id="3.30.200.20">
    <property type="entry name" value="Phosphorylase Kinase, domain 1"/>
    <property type="match status" value="1"/>
</dbReference>
<keyword evidence="19" id="KW-1185">Reference proteome</keyword>
<dbReference type="Pfam" id="PF02196">
    <property type="entry name" value="RBD"/>
    <property type="match status" value="1"/>
</dbReference>
<dbReference type="FunFam" id="3.30.60.20:FF:000004">
    <property type="entry name" value="B-Raf proto-oncogene serine/threonine-protein kinase"/>
    <property type="match status" value="1"/>
</dbReference>
<dbReference type="CDD" id="cd14062">
    <property type="entry name" value="STKc_Raf"/>
    <property type="match status" value="1"/>
</dbReference>
<dbReference type="PROSITE" id="PS50081">
    <property type="entry name" value="ZF_DAG_PE_2"/>
    <property type="match status" value="1"/>
</dbReference>
<feature type="compositionally biased region" description="Polar residues" evidence="14">
    <location>
        <begin position="396"/>
        <end position="410"/>
    </location>
</feature>
<evidence type="ECO:0000256" key="10">
    <source>
        <dbReference type="ARBA" id="ARBA00022840"/>
    </source>
</evidence>
<feature type="domain" description="RBD" evidence="17">
    <location>
        <begin position="143"/>
        <end position="214"/>
    </location>
</feature>
<comment type="catalytic activity">
    <reaction evidence="12">
        <text>L-seryl-[protein] + ATP = O-phospho-L-seryl-[protein] + ADP + H(+)</text>
        <dbReference type="Rhea" id="RHEA:17989"/>
        <dbReference type="Rhea" id="RHEA-COMP:9863"/>
        <dbReference type="Rhea" id="RHEA-COMP:11604"/>
        <dbReference type="ChEBI" id="CHEBI:15378"/>
        <dbReference type="ChEBI" id="CHEBI:29999"/>
        <dbReference type="ChEBI" id="CHEBI:30616"/>
        <dbReference type="ChEBI" id="CHEBI:83421"/>
        <dbReference type="ChEBI" id="CHEBI:456216"/>
        <dbReference type="EC" id="2.7.11.1"/>
    </reaction>
</comment>
<dbReference type="Proteomes" id="UP000694580">
    <property type="component" value="Chromosome 15"/>
</dbReference>
<feature type="compositionally biased region" description="Basic and acidic residues" evidence="14">
    <location>
        <begin position="411"/>
        <end position="435"/>
    </location>
</feature>
<dbReference type="CDD" id="cd17134">
    <property type="entry name" value="RBD_BRAF"/>
    <property type="match status" value="1"/>
</dbReference>
<dbReference type="InterPro" id="IPR017441">
    <property type="entry name" value="Protein_kinase_ATP_BS"/>
</dbReference>
<dbReference type="PROSITE" id="PS00479">
    <property type="entry name" value="ZF_DAG_PE_1"/>
    <property type="match status" value="1"/>
</dbReference>
<evidence type="ECO:0000256" key="11">
    <source>
        <dbReference type="ARBA" id="ARBA00047899"/>
    </source>
</evidence>
<evidence type="ECO:0000256" key="7">
    <source>
        <dbReference type="ARBA" id="ARBA00022741"/>
    </source>
</evidence>
<dbReference type="AlphaFoldDB" id="A0AAY4BBW4"/>
<feature type="compositionally biased region" description="Polar residues" evidence="14">
    <location>
        <begin position="290"/>
        <end position="300"/>
    </location>
</feature>
<dbReference type="PROSITE" id="PS50011">
    <property type="entry name" value="PROTEIN_KINASE_DOM"/>
    <property type="match status" value="1"/>
</dbReference>
<dbReference type="SMART" id="SM00109">
    <property type="entry name" value="C1"/>
    <property type="match status" value="1"/>
</dbReference>
<dbReference type="Gene3D" id="3.10.20.90">
    <property type="entry name" value="Phosphatidylinositol 3-kinase Catalytic Subunit, Chain A, domain 1"/>
    <property type="match status" value="1"/>
</dbReference>
<evidence type="ECO:0000256" key="3">
    <source>
        <dbReference type="ARBA" id="ARBA00022527"/>
    </source>
</evidence>
<dbReference type="FunFam" id="1.10.510.10:FF:000036">
    <property type="entry name" value="RAF proto-oncogene serine/threonine-protein kinase"/>
    <property type="match status" value="1"/>
</dbReference>
<organism evidence="18 19">
    <name type="scientific">Denticeps clupeoides</name>
    <name type="common">denticle herring</name>
    <dbReference type="NCBI Taxonomy" id="299321"/>
    <lineage>
        <taxon>Eukaryota</taxon>
        <taxon>Metazoa</taxon>
        <taxon>Chordata</taxon>
        <taxon>Craniata</taxon>
        <taxon>Vertebrata</taxon>
        <taxon>Euteleostomi</taxon>
        <taxon>Actinopterygii</taxon>
        <taxon>Neopterygii</taxon>
        <taxon>Teleostei</taxon>
        <taxon>Clupei</taxon>
        <taxon>Clupeiformes</taxon>
        <taxon>Denticipitoidei</taxon>
        <taxon>Denticipitidae</taxon>
        <taxon>Denticeps</taxon>
    </lineage>
</organism>
<comment type="similarity">
    <text evidence="1">Belongs to the protein kinase superfamily. TKL Ser/Thr protein kinase family. RAF subfamily.</text>
</comment>
<evidence type="ECO:0000256" key="8">
    <source>
        <dbReference type="ARBA" id="ARBA00022777"/>
    </source>
</evidence>
<dbReference type="SMART" id="SM00220">
    <property type="entry name" value="S_TKc"/>
    <property type="match status" value="1"/>
</dbReference>
<evidence type="ECO:0000256" key="14">
    <source>
        <dbReference type="SAM" id="MobiDB-lite"/>
    </source>
</evidence>
<comment type="catalytic activity">
    <reaction evidence="11">
        <text>L-threonyl-[protein] + ATP = O-phospho-L-threonyl-[protein] + ADP + H(+)</text>
        <dbReference type="Rhea" id="RHEA:46608"/>
        <dbReference type="Rhea" id="RHEA-COMP:11060"/>
        <dbReference type="Rhea" id="RHEA-COMP:11605"/>
        <dbReference type="ChEBI" id="CHEBI:15378"/>
        <dbReference type="ChEBI" id="CHEBI:30013"/>
        <dbReference type="ChEBI" id="CHEBI:30616"/>
        <dbReference type="ChEBI" id="CHEBI:61977"/>
        <dbReference type="ChEBI" id="CHEBI:456216"/>
        <dbReference type="EC" id="2.7.11.1"/>
    </reaction>
</comment>
<dbReference type="SMART" id="SM00455">
    <property type="entry name" value="RBD"/>
    <property type="match status" value="1"/>
</dbReference>
<dbReference type="PANTHER" id="PTHR44329">
    <property type="entry name" value="SERINE/THREONINE-PROTEIN KINASE TNNI3K-RELATED"/>
    <property type="match status" value="1"/>
</dbReference>
<evidence type="ECO:0000256" key="9">
    <source>
        <dbReference type="ARBA" id="ARBA00022833"/>
    </source>
</evidence>
<evidence type="ECO:0000256" key="4">
    <source>
        <dbReference type="ARBA" id="ARBA00022553"/>
    </source>
</evidence>
<dbReference type="EC" id="2.7.11.1" evidence="2"/>
<dbReference type="PROSITE" id="PS00107">
    <property type="entry name" value="PROTEIN_KINASE_ATP"/>
    <property type="match status" value="1"/>
</dbReference>
<evidence type="ECO:0000256" key="12">
    <source>
        <dbReference type="ARBA" id="ARBA00048679"/>
    </source>
</evidence>
<dbReference type="InterPro" id="IPR011009">
    <property type="entry name" value="Kinase-like_dom_sf"/>
</dbReference>
<dbReference type="InterPro" id="IPR003116">
    <property type="entry name" value="RBD_dom"/>
</dbReference>
<dbReference type="PROSITE" id="PS00108">
    <property type="entry name" value="PROTEIN_KINASE_ST"/>
    <property type="match status" value="1"/>
</dbReference>
<dbReference type="InterPro" id="IPR029071">
    <property type="entry name" value="Ubiquitin-like_domsf"/>
</dbReference>
<dbReference type="Ensembl" id="ENSDCDT00010019415.1">
    <property type="protein sequence ID" value="ENSDCDP00010018340.1"/>
    <property type="gene ID" value="ENSDCDG00010006617.1"/>
</dbReference>
<dbReference type="GeneTree" id="ENSGT00940000156154"/>
<keyword evidence="7 13" id="KW-0547">Nucleotide-binding</keyword>
<keyword evidence="10 13" id="KW-0067">ATP-binding</keyword>
<evidence type="ECO:0000256" key="2">
    <source>
        <dbReference type="ARBA" id="ARBA00012513"/>
    </source>
</evidence>
<dbReference type="GO" id="GO:0005886">
    <property type="term" value="C:plasma membrane"/>
    <property type="evidence" value="ECO:0007669"/>
    <property type="project" value="TreeGrafter"/>
</dbReference>
<keyword evidence="3" id="KW-0723">Serine/threonine-protein kinase</keyword>
<evidence type="ECO:0000313" key="19">
    <source>
        <dbReference type="Proteomes" id="UP000694580"/>
    </source>
</evidence>
<evidence type="ECO:0000256" key="5">
    <source>
        <dbReference type="ARBA" id="ARBA00022679"/>
    </source>
</evidence>
<evidence type="ECO:0000313" key="18">
    <source>
        <dbReference type="Ensembl" id="ENSDCDP00010018340.1"/>
    </source>
</evidence>
<dbReference type="SUPFAM" id="SSF57889">
    <property type="entry name" value="Cysteine-rich domain"/>
    <property type="match status" value="1"/>
</dbReference>
<sequence>MYRPDLVPGRAVMGQVTFPTCPCERRTSRLDVGIWNIKQMIKLTQEHLEALLDKFGGEHNPPSIYLEAYEEYTSKLDALQQREQQLLEAIGNGTDFSCSSPTPSLLDVKLGVAQSFPAAPNTLSVLQTPPDAARGIPRSPQKPIVRVFLPNKQRTVVPRCGMTVRDSLKKALMMRGLIPECCAVYRIQDGEKKPIGWDTDISWLTGEELHVEVLENVPLTTHNFVRKTFFTLAFCDFCRKLLFQGFRCQTCGYKFHQRCSTEVPLMCVNYDQLDLLLVSKFFEHHPITQEEASSEGTTPVSEACPSLPPSDSTGSLCHPTVSPSKSIPIPQTFRPGEEDHRNQFGQRDRSSSAPNVHINTIEPVNIDDLIRDQGLQRSDGVSTTGLSATPPASLPGSLTNVKVPQKSPCQQRERKSSSSSEDRNKMKTLGRRDSSDDWEIQEGQITLGQRIGSGSFGTVYKGKWHGDVAVKMLNVTAPTPQQLQAFKNEVGVLRKTRHVNILLFMGYTTKPQLAIVTQWCEGSSLYHHLHIIETKFEMIKLIDIARQTAQGMDYLHAKSIIHRDLKSNNIFLHEDLTVKIGDFGLATVKSRWSGSHQFEQLSGSILWMAPEVIRLQDKNPYSFQSDVYAFGIVLYELMSGALPYSNINNRDQIIFMVGRGYLSPDLSKVRSNCPKAMKRLMADCLKKKREERPLFPQILASIELLARSLPKIHRSASEPSLNRAGFQTEDFSLYACASPKTPIQAGCYGEFSAFK</sequence>
<dbReference type="SUPFAM" id="SSF54236">
    <property type="entry name" value="Ubiquitin-like"/>
    <property type="match status" value="1"/>
</dbReference>
<dbReference type="InterPro" id="IPR020454">
    <property type="entry name" value="DAG/PE-bd"/>
</dbReference>
<proteinExistence type="inferred from homology"/>
<evidence type="ECO:0000259" key="16">
    <source>
        <dbReference type="PROSITE" id="PS50081"/>
    </source>
</evidence>
<dbReference type="FunFam" id="3.30.200.20:FF:000024">
    <property type="entry name" value="B-Raf proto-oncogene serine/threonine-protein kinase"/>
    <property type="match status" value="1"/>
</dbReference>
<dbReference type="InterPro" id="IPR002219">
    <property type="entry name" value="PKC_DAG/PE"/>
</dbReference>
<dbReference type="InterPro" id="IPR000719">
    <property type="entry name" value="Prot_kinase_dom"/>
</dbReference>
<dbReference type="Pfam" id="PF07714">
    <property type="entry name" value="PK_Tyr_Ser-Thr"/>
    <property type="match status" value="1"/>
</dbReference>
<dbReference type="GO" id="GO:0046872">
    <property type="term" value="F:metal ion binding"/>
    <property type="evidence" value="ECO:0007669"/>
    <property type="project" value="UniProtKB-KW"/>
</dbReference>
<feature type="region of interest" description="Disordered" evidence="14">
    <location>
        <begin position="289"/>
        <end position="360"/>
    </location>
</feature>
<keyword evidence="4" id="KW-0597">Phosphoprotein</keyword>
<gene>
    <name evidence="18" type="primary">BRAF</name>
</gene>
<dbReference type="PROSITE" id="PS50898">
    <property type="entry name" value="RBD"/>
    <property type="match status" value="1"/>
</dbReference>
<dbReference type="Gene3D" id="3.30.60.20">
    <property type="match status" value="1"/>
</dbReference>
<dbReference type="InterPro" id="IPR001245">
    <property type="entry name" value="Ser-Thr/Tyr_kinase_cat_dom"/>
</dbReference>
<keyword evidence="9" id="KW-0862">Zinc</keyword>
<dbReference type="InterPro" id="IPR051681">
    <property type="entry name" value="Ser/Thr_Kinases-Pseudokinases"/>
</dbReference>
<feature type="compositionally biased region" description="Polar residues" evidence="14">
    <location>
        <begin position="377"/>
        <end position="387"/>
    </location>
</feature>
<feature type="domain" description="Phorbol-ester/DAG-type" evidence="16">
    <location>
        <begin position="221"/>
        <end position="267"/>
    </location>
</feature>
<dbReference type="GO" id="GO:0005524">
    <property type="term" value="F:ATP binding"/>
    <property type="evidence" value="ECO:0007669"/>
    <property type="project" value="UniProtKB-UniRule"/>
</dbReference>
<keyword evidence="8" id="KW-0418">Kinase</keyword>
<dbReference type="InterPro" id="IPR008271">
    <property type="entry name" value="Ser/Thr_kinase_AS"/>
</dbReference>
<dbReference type="SUPFAM" id="SSF56112">
    <property type="entry name" value="Protein kinase-like (PK-like)"/>
    <property type="match status" value="1"/>
</dbReference>
<feature type="compositionally biased region" description="Basic and acidic residues" evidence="14">
    <location>
        <begin position="335"/>
        <end position="350"/>
    </location>
</feature>
<feature type="compositionally biased region" description="Polar residues" evidence="14">
    <location>
        <begin position="309"/>
        <end position="325"/>
    </location>
</feature>
<feature type="domain" description="Protein kinase" evidence="15">
    <location>
        <begin position="445"/>
        <end position="705"/>
    </location>
</feature>
<dbReference type="FunFam" id="3.10.20.90:FF:000015">
    <property type="entry name" value="B-Raf proto-oncogene serine/threonine-protein kinase"/>
    <property type="match status" value="1"/>
</dbReference>
<evidence type="ECO:0000259" key="15">
    <source>
        <dbReference type="PROSITE" id="PS50011"/>
    </source>
</evidence>
<reference evidence="18" key="2">
    <citation type="submission" date="2025-08" db="UniProtKB">
        <authorList>
            <consortium name="Ensembl"/>
        </authorList>
    </citation>
    <scope>IDENTIFICATION</scope>
</reference>
<feature type="region of interest" description="Disordered" evidence="14">
    <location>
        <begin position="377"/>
        <end position="437"/>
    </location>
</feature>
<dbReference type="Pfam" id="PF00130">
    <property type="entry name" value="C1_1"/>
    <property type="match status" value="1"/>
</dbReference>
<keyword evidence="5" id="KW-0808">Transferase</keyword>